<sequence>MFRYKGGPKRDLLKFLVNCIFRFPMAHQQAKARYDIPSQRQERCHSVVAVHNEHLIQSGIAFEEEFPHPQAVGSALAIAVHNADKDRRRVIEDATEPERKYYVRTTEDLVSLI</sequence>
<dbReference type="HOGENOM" id="CLU_2135153_0_0_1"/>
<gene>
    <name evidence="1" type="ORF">M422DRAFT_50462</name>
</gene>
<accession>A0A0C9URH6</accession>
<evidence type="ECO:0000313" key="1">
    <source>
        <dbReference type="EMBL" id="KIJ37394.1"/>
    </source>
</evidence>
<name>A0A0C9URH6_SPHS4</name>
<evidence type="ECO:0000313" key="2">
    <source>
        <dbReference type="Proteomes" id="UP000054279"/>
    </source>
</evidence>
<keyword evidence="2" id="KW-1185">Reference proteome</keyword>
<reference evidence="1 2" key="1">
    <citation type="submission" date="2014-06" db="EMBL/GenBank/DDBJ databases">
        <title>Evolutionary Origins and Diversification of the Mycorrhizal Mutualists.</title>
        <authorList>
            <consortium name="DOE Joint Genome Institute"/>
            <consortium name="Mycorrhizal Genomics Consortium"/>
            <person name="Kohler A."/>
            <person name="Kuo A."/>
            <person name="Nagy L.G."/>
            <person name="Floudas D."/>
            <person name="Copeland A."/>
            <person name="Barry K.W."/>
            <person name="Cichocki N."/>
            <person name="Veneault-Fourrey C."/>
            <person name="LaButti K."/>
            <person name="Lindquist E.A."/>
            <person name="Lipzen A."/>
            <person name="Lundell T."/>
            <person name="Morin E."/>
            <person name="Murat C."/>
            <person name="Riley R."/>
            <person name="Ohm R."/>
            <person name="Sun H."/>
            <person name="Tunlid A."/>
            <person name="Henrissat B."/>
            <person name="Grigoriev I.V."/>
            <person name="Hibbett D.S."/>
            <person name="Martin F."/>
        </authorList>
    </citation>
    <scope>NUCLEOTIDE SEQUENCE [LARGE SCALE GENOMIC DNA]</scope>
    <source>
        <strain evidence="1 2">SS14</strain>
    </source>
</reference>
<dbReference type="Proteomes" id="UP000054279">
    <property type="component" value="Unassembled WGS sequence"/>
</dbReference>
<proteinExistence type="predicted"/>
<protein>
    <submittedName>
        <fullName evidence="1">Uncharacterized protein</fullName>
    </submittedName>
</protein>
<organism evidence="1 2">
    <name type="scientific">Sphaerobolus stellatus (strain SS14)</name>
    <dbReference type="NCBI Taxonomy" id="990650"/>
    <lineage>
        <taxon>Eukaryota</taxon>
        <taxon>Fungi</taxon>
        <taxon>Dikarya</taxon>
        <taxon>Basidiomycota</taxon>
        <taxon>Agaricomycotina</taxon>
        <taxon>Agaricomycetes</taxon>
        <taxon>Phallomycetidae</taxon>
        <taxon>Geastrales</taxon>
        <taxon>Sphaerobolaceae</taxon>
        <taxon>Sphaerobolus</taxon>
    </lineage>
</organism>
<dbReference type="EMBL" id="KN837169">
    <property type="protein sequence ID" value="KIJ37394.1"/>
    <property type="molecule type" value="Genomic_DNA"/>
</dbReference>
<dbReference type="AlphaFoldDB" id="A0A0C9URH6"/>